<dbReference type="GO" id="GO:0046872">
    <property type="term" value="F:metal ion binding"/>
    <property type="evidence" value="ECO:0007669"/>
    <property type="project" value="UniProtKB-KW"/>
</dbReference>
<accession>A0A1E4TN96</accession>
<feature type="compositionally biased region" description="Acidic residues" evidence="13">
    <location>
        <begin position="451"/>
        <end position="463"/>
    </location>
</feature>
<sequence>MGVHSLWDILGPTARPVRLESLSRRKLAVDASIWVYQFLKAVRDKEGNSLKNSHIVGFFRRICKLLYFGILPVFVFDGGAPILKKETIRKRQERRQGKKDTLQQTAQKLLTFQLQKLADEEYMKETSPRKINKNDNHQEKKKRQINDDELEFENYFEDFDYLNSNNSNSNNNEDQQISTLSTKTIQKQENDKKFKRQDEYHLPMMEGFETSENDDRMITDYEFKRLTEGLEDELEGVDLEKIDPASPEFAELPLSTQYTVLSHLRLRSRLRMGYTKEQLEALFPKSIDFSKFQISMVQKRNYLTQRLMNITGMDNSDIVTTRRVAGERGREYQLVKNEDGYTLSLNDAGQSSNKPIELDENGDVKEPEHNEDEDQDQDEEVEWEDVPIENSNSNSKEENTIDIDALFKQAEAMGITKSNNKTNIIDSLDSYLGVDSQLKRQAIYDSRMDENPNENEGDDDTNDEDYQQALFQSLQSKNKNLNENGKDHQMKKAIEDSKQKYFEMKEKEKLLNNNNNNNNKLGSNDEKLKSDEHNIEIQVPHFSLKSSMLFNNEANKSSEKKKDHQRIEAEEKRKPAREEQEREEPDATKKMNSPPIKNKPMPSWFNVSQVETGKKNPYNTDYSIYNQNSLSTEDEQAGLISAEAAQQYLQEEEAEEMEEDREAEQDGSDLEIIEGDQIPVTANEKNNLESKKLDTNANGKAIKDILKPKPTKSQDQESEKQDKVFLDYDFSESEEEGLKEQLEQEEAEHQRFTSSLNHTQSTTTTSSWSLEDEAKLQEQRRNQRRDADEVTQGMIDDIKDLLKRFGIPYTTAPMEAEAQCAELLSLKLVDGIITDDSDCFLFGGDIIYKNMFNEKNYVECYMVDDIERDLGLNREKLIELAILLGSDYTEGINGVGKVTAMEILAEFDNGENNGENNDEKEFGSALINFRNWWMDYQRGVKIDPNESSIRKKLRKLLFSKKLYLDNFFPNQLIFEAYLKPEVDHDKTKFQWGKPDLDKLRVFLMYNVGWSQEKIDQILVPVIKDLNKKQQTTINEFFPRDVMQKRRELNLGKRLKNATAKLSNNSNKRQKTS</sequence>
<evidence type="ECO:0000256" key="12">
    <source>
        <dbReference type="ARBA" id="ARBA00038112"/>
    </source>
</evidence>
<dbReference type="GO" id="GO:0048256">
    <property type="term" value="F:flap endonuclease activity"/>
    <property type="evidence" value="ECO:0007669"/>
    <property type="project" value="UniProtKB-ARBA"/>
</dbReference>
<feature type="compositionally biased region" description="Basic and acidic residues" evidence="13">
    <location>
        <begin position="123"/>
        <end position="138"/>
    </location>
</feature>
<keyword evidence="6" id="KW-0255">Endonuclease</keyword>
<dbReference type="Proteomes" id="UP000094236">
    <property type="component" value="Unassembled WGS sequence"/>
</dbReference>
<dbReference type="SMART" id="SM00485">
    <property type="entry name" value="XPGN"/>
    <property type="match status" value="1"/>
</dbReference>
<dbReference type="InterPro" id="IPR006084">
    <property type="entry name" value="XPG/Rad2"/>
</dbReference>
<feature type="compositionally biased region" description="Basic and acidic residues" evidence="13">
    <location>
        <begin position="736"/>
        <end position="751"/>
    </location>
</feature>
<dbReference type="OrthoDB" id="31113at2759"/>
<keyword evidence="10" id="KW-0234">DNA repair</keyword>
<feature type="region of interest" description="Disordered" evidence="13">
    <location>
        <begin position="123"/>
        <end position="146"/>
    </location>
</feature>
<evidence type="ECO:0000256" key="11">
    <source>
        <dbReference type="ARBA" id="ARBA00023242"/>
    </source>
</evidence>
<dbReference type="Gene3D" id="1.10.150.20">
    <property type="entry name" value="5' to 3' exonuclease, C-terminal subdomain"/>
    <property type="match status" value="1"/>
</dbReference>
<feature type="compositionally biased region" description="Polar residues" evidence="13">
    <location>
        <begin position="343"/>
        <end position="354"/>
    </location>
</feature>
<feature type="region of interest" description="Disordered" evidence="13">
    <location>
        <begin position="163"/>
        <end position="194"/>
    </location>
</feature>
<dbReference type="InterPro" id="IPR001044">
    <property type="entry name" value="XPG/Rad2_eukaryotes"/>
</dbReference>
<feature type="region of interest" description="Disordered" evidence="13">
    <location>
        <begin position="343"/>
        <end position="399"/>
    </location>
</feature>
<dbReference type="InterPro" id="IPR008918">
    <property type="entry name" value="HhH2"/>
</dbReference>
<dbReference type="GO" id="GO:0000014">
    <property type="term" value="F:single-stranded DNA endodeoxyribonuclease activity"/>
    <property type="evidence" value="ECO:0007669"/>
    <property type="project" value="EnsemblFungi"/>
</dbReference>
<evidence type="ECO:0000256" key="5">
    <source>
        <dbReference type="ARBA" id="ARBA00022723"/>
    </source>
</evidence>
<feature type="compositionally biased region" description="Acidic residues" evidence="13">
    <location>
        <begin position="650"/>
        <end position="674"/>
    </location>
</feature>
<comment type="similarity">
    <text evidence="3">Belongs to the XPG/RAD2 endonuclease family. XPG subfamily.</text>
</comment>
<comment type="similarity">
    <text evidence="12">Belongs to the XPG/RAD2 endonuclease family. GEN subfamily.</text>
</comment>
<dbReference type="SMART" id="SM00279">
    <property type="entry name" value="HhH2"/>
    <property type="match status" value="1"/>
</dbReference>
<dbReference type="PANTHER" id="PTHR16171">
    <property type="entry name" value="DNA REPAIR PROTEIN COMPLEMENTING XP-G CELLS-RELATED"/>
    <property type="match status" value="1"/>
</dbReference>
<evidence type="ECO:0000313" key="16">
    <source>
        <dbReference type="EMBL" id="ODV93246.1"/>
    </source>
</evidence>
<gene>
    <name evidence="16" type="ORF">PACTADRAFT_51863</name>
</gene>
<evidence type="ECO:0000256" key="9">
    <source>
        <dbReference type="ARBA" id="ARBA00022842"/>
    </source>
</evidence>
<name>A0A1E4TN96_PACTA</name>
<keyword evidence="5" id="KW-0479">Metal-binding</keyword>
<evidence type="ECO:0000256" key="8">
    <source>
        <dbReference type="ARBA" id="ARBA00022801"/>
    </source>
</evidence>
<dbReference type="SUPFAM" id="SSF88723">
    <property type="entry name" value="PIN domain-like"/>
    <property type="match status" value="1"/>
</dbReference>
<evidence type="ECO:0000256" key="3">
    <source>
        <dbReference type="ARBA" id="ARBA00005283"/>
    </source>
</evidence>
<dbReference type="GO" id="GO:0006289">
    <property type="term" value="P:nucleotide-excision repair"/>
    <property type="evidence" value="ECO:0007669"/>
    <property type="project" value="EnsemblFungi"/>
</dbReference>
<dbReference type="AlphaFoldDB" id="A0A1E4TN96"/>
<feature type="compositionally biased region" description="Low complexity" evidence="13">
    <location>
        <begin position="163"/>
        <end position="172"/>
    </location>
</feature>
<evidence type="ECO:0000313" key="17">
    <source>
        <dbReference type="Proteomes" id="UP000094236"/>
    </source>
</evidence>
<dbReference type="SUPFAM" id="SSF47807">
    <property type="entry name" value="5' to 3' exonuclease, C-terminal subdomain"/>
    <property type="match status" value="1"/>
</dbReference>
<dbReference type="InterPro" id="IPR006086">
    <property type="entry name" value="XPG-I_dom"/>
</dbReference>
<feature type="compositionally biased region" description="Low complexity" evidence="13">
    <location>
        <begin position="753"/>
        <end position="769"/>
    </location>
</feature>
<dbReference type="InterPro" id="IPR036279">
    <property type="entry name" value="5-3_exonuclease_C_sf"/>
</dbReference>
<proteinExistence type="inferred from homology"/>
<protein>
    <recommendedName>
        <fullName evidence="18">DNA repair protein RAD2</fullName>
    </recommendedName>
</protein>
<comment type="cofactor">
    <cofactor evidence="1">
        <name>Mg(2+)</name>
        <dbReference type="ChEBI" id="CHEBI:18420"/>
    </cofactor>
</comment>
<keyword evidence="7" id="KW-0227">DNA damage</keyword>
<feature type="region of interest" description="Disordered" evidence="13">
    <location>
        <begin position="650"/>
        <end position="790"/>
    </location>
</feature>
<reference evidence="17" key="1">
    <citation type="submission" date="2016-05" db="EMBL/GenBank/DDBJ databases">
        <title>Comparative genomics of biotechnologically important yeasts.</title>
        <authorList>
            <consortium name="DOE Joint Genome Institute"/>
            <person name="Riley R."/>
            <person name="Haridas S."/>
            <person name="Wolfe K.H."/>
            <person name="Lopes M.R."/>
            <person name="Hittinger C.T."/>
            <person name="Goker M."/>
            <person name="Salamov A."/>
            <person name="Wisecaver J."/>
            <person name="Long T.M."/>
            <person name="Aerts A.L."/>
            <person name="Barry K."/>
            <person name="Choi C."/>
            <person name="Clum A."/>
            <person name="Coughlan A.Y."/>
            <person name="Deshpande S."/>
            <person name="Douglass A.P."/>
            <person name="Hanson S.J."/>
            <person name="Klenk H.-P."/>
            <person name="Labutti K."/>
            <person name="Lapidus A."/>
            <person name="Lindquist E."/>
            <person name="Lipzen A."/>
            <person name="Meier-Kolthoff J.P."/>
            <person name="Ohm R.A."/>
            <person name="Otillar R.P."/>
            <person name="Pangilinan J."/>
            <person name="Peng Y."/>
            <person name="Rokas A."/>
            <person name="Rosa C.A."/>
            <person name="Scheuner C."/>
            <person name="Sibirny A.A."/>
            <person name="Slot J.C."/>
            <person name="Stielow J.B."/>
            <person name="Sun H."/>
            <person name="Kurtzman C.P."/>
            <person name="Blackwell M."/>
            <person name="Grigoriev I.V."/>
            <person name="Jeffries T.W."/>
        </authorList>
    </citation>
    <scope>NUCLEOTIDE SEQUENCE [LARGE SCALE GENOMIC DNA]</scope>
    <source>
        <strain evidence="17">NRRL Y-2460</strain>
    </source>
</reference>
<dbReference type="Gene3D" id="3.40.50.1010">
    <property type="entry name" value="5'-nuclease"/>
    <property type="match status" value="2"/>
</dbReference>
<feature type="compositionally biased region" description="Acidic residues" evidence="13">
    <location>
        <begin position="369"/>
        <end position="387"/>
    </location>
</feature>
<feature type="region of interest" description="Disordered" evidence="13">
    <location>
        <begin position="443"/>
        <end position="463"/>
    </location>
</feature>
<evidence type="ECO:0000259" key="14">
    <source>
        <dbReference type="SMART" id="SM00484"/>
    </source>
</evidence>
<feature type="region of interest" description="Disordered" evidence="13">
    <location>
        <begin position="554"/>
        <end position="603"/>
    </location>
</feature>
<dbReference type="PANTHER" id="PTHR16171:SF7">
    <property type="entry name" value="DNA REPAIR PROTEIN RAD2"/>
    <property type="match status" value="1"/>
</dbReference>
<evidence type="ECO:0000256" key="4">
    <source>
        <dbReference type="ARBA" id="ARBA00022722"/>
    </source>
</evidence>
<dbReference type="GO" id="GO:0003697">
    <property type="term" value="F:single-stranded DNA binding"/>
    <property type="evidence" value="ECO:0007669"/>
    <property type="project" value="InterPro"/>
</dbReference>
<dbReference type="EMBL" id="KV454018">
    <property type="protein sequence ID" value="ODV93246.1"/>
    <property type="molecule type" value="Genomic_DNA"/>
</dbReference>
<feature type="compositionally biased region" description="Basic and acidic residues" evidence="13">
    <location>
        <begin position="701"/>
        <end position="726"/>
    </location>
</feature>
<keyword evidence="4" id="KW-0540">Nuclease</keyword>
<dbReference type="InterPro" id="IPR006085">
    <property type="entry name" value="XPG_DNA_repair_N"/>
</dbReference>
<evidence type="ECO:0000256" key="1">
    <source>
        <dbReference type="ARBA" id="ARBA00001946"/>
    </source>
</evidence>
<evidence type="ECO:0000256" key="10">
    <source>
        <dbReference type="ARBA" id="ARBA00023204"/>
    </source>
</evidence>
<evidence type="ECO:0000256" key="13">
    <source>
        <dbReference type="SAM" id="MobiDB-lite"/>
    </source>
</evidence>
<evidence type="ECO:0008006" key="18">
    <source>
        <dbReference type="Google" id="ProtNLM"/>
    </source>
</evidence>
<keyword evidence="11" id="KW-0539">Nucleus</keyword>
<dbReference type="GO" id="GO:0006366">
    <property type="term" value="P:transcription by RNA polymerase II"/>
    <property type="evidence" value="ECO:0007669"/>
    <property type="project" value="EnsemblFungi"/>
</dbReference>
<dbReference type="CDD" id="cd09868">
    <property type="entry name" value="PIN_XPG_RAD2"/>
    <property type="match status" value="2"/>
</dbReference>
<feature type="compositionally biased region" description="Polar residues" evidence="13">
    <location>
        <begin position="173"/>
        <end position="185"/>
    </location>
</feature>
<dbReference type="SMART" id="SM00484">
    <property type="entry name" value="XPGI"/>
    <property type="match status" value="1"/>
</dbReference>
<dbReference type="PRINTS" id="PR00853">
    <property type="entry name" value="XPGRADSUPER"/>
</dbReference>
<dbReference type="InterPro" id="IPR029060">
    <property type="entry name" value="PIN-like_dom_sf"/>
</dbReference>
<keyword evidence="9" id="KW-0460">Magnesium</keyword>
<evidence type="ECO:0000256" key="7">
    <source>
        <dbReference type="ARBA" id="ARBA00022763"/>
    </source>
</evidence>
<keyword evidence="17" id="KW-1185">Reference proteome</keyword>
<evidence type="ECO:0000256" key="6">
    <source>
        <dbReference type="ARBA" id="ARBA00022759"/>
    </source>
</evidence>
<dbReference type="STRING" id="669874.A0A1E4TN96"/>
<keyword evidence="8" id="KW-0378">Hydrolase</keyword>
<feature type="compositionally biased region" description="Basic and acidic residues" evidence="13">
    <location>
        <begin position="772"/>
        <end position="788"/>
    </location>
</feature>
<dbReference type="FunFam" id="1.10.150.20:FF:000030">
    <property type="entry name" value="Flap endonuclease GEN-like 1"/>
    <property type="match status" value="1"/>
</dbReference>
<dbReference type="Pfam" id="PF00867">
    <property type="entry name" value="XPG_I"/>
    <property type="match status" value="1"/>
</dbReference>
<feature type="compositionally biased region" description="Basic and acidic residues" evidence="13">
    <location>
        <begin position="556"/>
        <end position="589"/>
    </location>
</feature>
<dbReference type="CDD" id="cd09904">
    <property type="entry name" value="H3TH_XPG"/>
    <property type="match status" value="1"/>
</dbReference>
<evidence type="ECO:0000256" key="2">
    <source>
        <dbReference type="ARBA" id="ARBA00004123"/>
    </source>
</evidence>
<evidence type="ECO:0000259" key="15">
    <source>
        <dbReference type="SMART" id="SM00485"/>
    </source>
</evidence>
<dbReference type="Pfam" id="PF00752">
    <property type="entry name" value="XPG_N"/>
    <property type="match status" value="1"/>
</dbReference>
<feature type="domain" description="XPG-I" evidence="14">
    <location>
        <begin position="803"/>
        <end position="872"/>
    </location>
</feature>
<feature type="domain" description="XPG N-terminal" evidence="15">
    <location>
        <begin position="1"/>
        <end position="98"/>
    </location>
</feature>
<dbReference type="GO" id="GO:0000112">
    <property type="term" value="C:nucleotide-excision repair factor 3 complex"/>
    <property type="evidence" value="ECO:0007669"/>
    <property type="project" value="EnsemblFungi"/>
</dbReference>
<comment type="subcellular location">
    <subcellularLocation>
        <location evidence="2">Nucleus</location>
    </subcellularLocation>
</comment>
<dbReference type="PRINTS" id="PR00066">
    <property type="entry name" value="XRODRMPGMNTG"/>
</dbReference>
<organism evidence="16 17">
    <name type="scientific">Pachysolen tannophilus NRRL Y-2460</name>
    <dbReference type="NCBI Taxonomy" id="669874"/>
    <lineage>
        <taxon>Eukaryota</taxon>
        <taxon>Fungi</taxon>
        <taxon>Dikarya</taxon>
        <taxon>Ascomycota</taxon>
        <taxon>Saccharomycotina</taxon>
        <taxon>Pichiomycetes</taxon>
        <taxon>Pachysolenaceae</taxon>
        <taxon>Pachysolen</taxon>
    </lineage>
</organism>